<keyword evidence="4" id="KW-0274">FAD</keyword>
<proteinExistence type="inferred from homology"/>
<protein>
    <recommendedName>
        <fullName evidence="8">FAD-binding PCMH-type domain-containing protein</fullName>
    </recommendedName>
</protein>
<name>A0A8H5D9K3_9AGAR</name>
<dbReference type="InterPro" id="IPR036318">
    <property type="entry name" value="FAD-bd_PCMH-like_sf"/>
</dbReference>
<keyword evidence="10" id="KW-1185">Reference proteome</keyword>
<dbReference type="GO" id="GO:0071949">
    <property type="term" value="F:FAD binding"/>
    <property type="evidence" value="ECO:0007669"/>
    <property type="project" value="InterPro"/>
</dbReference>
<dbReference type="FunFam" id="3.30.465.10:FF:000053">
    <property type="entry name" value="D-lactate dehydrogenase (Cytochrome), putative"/>
    <property type="match status" value="1"/>
</dbReference>
<dbReference type="OrthoDB" id="5332616at2759"/>
<dbReference type="GO" id="GO:0005739">
    <property type="term" value="C:mitochondrion"/>
    <property type="evidence" value="ECO:0007669"/>
    <property type="project" value="TreeGrafter"/>
</dbReference>
<comment type="cofactor">
    <cofactor evidence="1">
        <name>FAD</name>
        <dbReference type="ChEBI" id="CHEBI:57692"/>
    </cofactor>
</comment>
<evidence type="ECO:0000313" key="10">
    <source>
        <dbReference type="Proteomes" id="UP000559027"/>
    </source>
</evidence>
<dbReference type="PROSITE" id="PS51387">
    <property type="entry name" value="FAD_PCMH"/>
    <property type="match status" value="1"/>
</dbReference>
<dbReference type="InterPro" id="IPR016171">
    <property type="entry name" value="Vanillyl_alc_oxidase_C-sub2"/>
</dbReference>
<evidence type="ECO:0000256" key="1">
    <source>
        <dbReference type="ARBA" id="ARBA00001974"/>
    </source>
</evidence>
<dbReference type="Proteomes" id="UP000559027">
    <property type="component" value="Unassembled WGS sequence"/>
</dbReference>
<dbReference type="SUPFAM" id="SSF55103">
    <property type="entry name" value="FAD-linked oxidases, C-terminal domain"/>
    <property type="match status" value="1"/>
</dbReference>
<dbReference type="FunFam" id="1.10.45.10:FF:000001">
    <property type="entry name" value="D-lactate dehydrogenase mitochondrial"/>
    <property type="match status" value="1"/>
</dbReference>
<dbReference type="Gene3D" id="3.30.465.10">
    <property type="match status" value="1"/>
</dbReference>
<reference evidence="9 10" key="1">
    <citation type="journal article" date="2020" name="ISME J.">
        <title>Uncovering the hidden diversity of litter-decomposition mechanisms in mushroom-forming fungi.</title>
        <authorList>
            <person name="Floudas D."/>
            <person name="Bentzer J."/>
            <person name="Ahren D."/>
            <person name="Johansson T."/>
            <person name="Persson P."/>
            <person name="Tunlid A."/>
        </authorList>
    </citation>
    <scope>NUCLEOTIDE SEQUENCE [LARGE SCALE GENOMIC DNA]</scope>
    <source>
        <strain evidence="9 10">CBS 146.42</strain>
    </source>
</reference>
<evidence type="ECO:0000256" key="3">
    <source>
        <dbReference type="ARBA" id="ARBA00022630"/>
    </source>
</evidence>
<evidence type="ECO:0000313" key="9">
    <source>
        <dbReference type="EMBL" id="KAF5356045.1"/>
    </source>
</evidence>
<feature type="domain" description="FAD-binding PCMH-type" evidence="8">
    <location>
        <begin position="74"/>
        <end position="253"/>
    </location>
</feature>
<dbReference type="InterPro" id="IPR016167">
    <property type="entry name" value="FAD-bd_PCMH_sub1"/>
</dbReference>
<dbReference type="InterPro" id="IPR016166">
    <property type="entry name" value="FAD-bd_PCMH"/>
</dbReference>
<comment type="catalytic activity">
    <reaction evidence="6">
        <text>(R)-lactate + 2 Fe(III)-[cytochrome c] = 2 Fe(II)-[cytochrome c] + pyruvate + 2 H(+)</text>
        <dbReference type="Rhea" id="RHEA:13521"/>
        <dbReference type="Rhea" id="RHEA-COMP:10350"/>
        <dbReference type="Rhea" id="RHEA-COMP:14399"/>
        <dbReference type="ChEBI" id="CHEBI:15361"/>
        <dbReference type="ChEBI" id="CHEBI:15378"/>
        <dbReference type="ChEBI" id="CHEBI:16004"/>
        <dbReference type="ChEBI" id="CHEBI:29033"/>
        <dbReference type="ChEBI" id="CHEBI:29034"/>
        <dbReference type="EC" id="1.1.2.4"/>
    </reaction>
</comment>
<sequence>MLSARLIGRRFSIRTCQARFATAAFPPRLNSVAAQDLAHFAKILPPSSILSTLPPISSSPDELDQFNNDWMGRFRGSSTTVLKPKTTQQVSEILKWCNERRIGVVPQGGNTGLVGGSVPVKDELILSLSNLNKVREFDPVSGILVADAGCILQNLTDYVAPHNHIMPIDLGAKGSCQIGGNVATNAGGLRLLRYGSLHGTVLGLEVVLPDGTVLDQLTTLRKDNTGYDIKQLFIGAEGTLGIITGVSILTPPAPQASNNVILALPSFQNVLPLYQTVKRELSEILSAFEFIDRTSYDLAVKHGQGRALSDEEIEGAECFVLVETSGCKREHDEEKLAALLENLLESDNPLINTGVLSQNPAQFSSLWALREGVTEAVSKEGKPYKYDISVPLSSFKEVVDKTREHLRSKGLLHEKAVKHVLGYGHVGDGNLHLNIVADSYLSEIQNALEPYIYEVVSSYRGSISAEHGIGYQKTHALHYSKDAVSIALMKKIKNVFDPNGIMNPCKDNQPIRMHIHPSIANPNARNLLRSRIMVRDDTTLGFSPTIETVLVDTSFQHSGGYPDSPMRDSRVILADPNTDVFQHLVKTYQGRSGKHIESYLWVKRCIESGTATYTPVVYKNAGGRRPGDERRQFTPEDENNLCQWIAEKIPYKETGGRTGNRLYQQLCEQTEPEYHWVKRHTWQSWRERYKKHAHKLDEKIGQIVAEKRIAQGEQGQIGYRAKAEDTAMDDDQESTNQTAEELAQLSALPISELPPIGPNTESSNLQSTPFQDIQPLPGFPLPPSHSSMPLAPKVESIPGSGAPDEEEMEDNEESQWVIRVGNEPPPTWAKRKADNSPELISTNKRQKLGCENTVEIISPVAATGTSPVTQPTSAQINTSALVALTNMHVIDQNLREIAQDYRFTLEEVQGFYDKCGEMGRTRQRFQLMRELLTEKFPPDP</sequence>
<evidence type="ECO:0000256" key="6">
    <source>
        <dbReference type="ARBA" id="ARBA00051436"/>
    </source>
</evidence>
<evidence type="ECO:0000259" key="8">
    <source>
        <dbReference type="PROSITE" id="PS51387"/>
    </source>
</evidence>
<dbReference type="InterPro" id="IPR004113">
    <property type="entry name" value="FAD-bd_oxidored_4_C"/>
</dbReference>
<feature type="region of interest" description="Disordered" evidence="7">
    <location>
        <begin position="748"/>
        <end position="813"/>
    </location>
</feature>
<dbReference type="Pfam" id="PF08914">
    <property type="entry name" value="Myb_Rap1"/>
    <property type="match status" value="1"/>
</dbReference>
<organism evidence="9 10">
    <name type="scientific">Leucocoprinus leucothites</name>
    <dbReference type="NCBI Taxonomy" id="201217"/>
    <lineage>
        <taxon>Eukaryota</taxon>
        <taxon>Fungi</taxon>
        <taxon>Dikarya</taxon>
        <taxon>Basidiomycota</taxon>
        <taxon>Agaricomycotina</taxon>
        <taxon>Agaricomycetes</taxon>
        <taxon>Agaricomycetidae</taxon>
        <taxon>Agaricales</taxon>
        <taxon>Agaricineae</taxon>
        <taxon>Agaricaceae</taxon>
        <taxon>Leucocoprinus</taxon>
    </lineage>
</organism>
<dbReference type="SUPFAM" id="SSF46689">
    <property type="entry name" value="Homeodomain-like"/>
    <property type="match status" value="1"/>
</dbReference>
<dbReference type="EMBL" id="JAACJO010000007">
    <property type="protein sequence ID" value="KAF5356045.1"/>
    <property type="molecule type" value="Genomic_DNA"/>
</dbReference>
<dbReference type="CDD" id="cd11655">
    <property type="entry name" value="rap1_myb-like"/>
    <property type="match status" value="1"/>
</dbReference>
<dbReference type="FunFam" id="3.30.70.2190:FF:000001">
    <property type="entry name" value="D-2-hydroxyglutarate dehydrogenase mitochondrial"/>
    <property type="match status" value="1"/>
</dbReference>
<dbReference type="GO" id="GO:0004458">
    <property type="term" value="F:D-lactate dehydrogenase (cytochrome) activity"/>
    <property type="evidence" value="ECO:0007669"/>
    <property type="project" value="UniProtKB-EC"/>
</dbReference>
<dbReference type="InterPro" id="IPR015010">
    <property type="entry name" value="TERF2IP_Myb"/>
</dbReference>
<dbReference type="SUPFAM" id="SSF56176">
    <property type="entry name" value="FAD-binding/transporter-associated domain-like"/>
    <property type="match status" value="1"/>
</dbReference>
<evidence type="ECO:0000256" key="7">
    <source>
        <dbReference type="SAM" id="MobiDB-lite"/>
    </source>
</evidence>
<dbReference type="PANTHER" id="PTHR43716">
    <property type="entry name" value="D-2-HYDROXYGLUTARATE DEHYDROGENASE, MITOCHONDRIAL"/>
    <property type="match status" value="1"/>
</dbReference>
<dbReference type="FunFam" id="3.30.70.2740:FF:000002">
    <property type="entry name" value="D-2-hydroxyglutarate dehydrogenase mitochondrial"/>
    <property type="match status" value="1"/>
</dbReference>
<dbReference type="InterPro" id="IPR016169">
    <property type="entry name" value="FAD-bd_PCMH_sub2"/>
</dbReference>
<comment type="similarity">
    <text evidence="2">Belongs to the FAD-binding oxidoreductase/transferase type 4 family.</text>
</comment>
<comment type="caution">
    <text evidence="9">The sequence shown here is derived from an EMBL/GenBank/DDBJ whole genome shotgun (WGS) entry which is preliminary data.</text>
</comment>
<dbReference type="Gene3D" id="3.30.43.10">
    <property type="entry name" value="Uridine Diphospho-n-acetylenolpyruvylglucosamine Reductase, domain 2"/>
    <property type="match status" value="1"/>
</dbReference>
<dbReference type="Pfam" id="PF01565">
    <property type="entry name" value="FAD_binding_4"/>
    <property type="match status" value="1"/>
</dbReference>
<dbReference type="FunFam" id="3.30.43.10:FF:000011">
    <property type="entry name" value="D-lactate dehydrogenase (Cytochrome)"/>
    <property type="match status" value="1"/>
</dbReference>
<dbReference type="InterPro" id="IPR016164">
    <property type="entry name" value="FAD-linked_Oxase-like_C"/>
</dbReference>
<evidence type="ECO:0000256" key="4">
    <source>
        <dbReference type="ARBA" id="ARBA00022827"/>
    </source>
</evidence>
<dbReference type="Gene3D" id="3.30.70.2740">
    <property type="match status" value="1"/>
</dbReference>
<dbReference type="Gene3D" id="3.30.70.2190">
    <property type="match status" value="1"/>
</dbReference>
<dbReference type="InterPro" id="IPR006094">
    <property type="entry name" value="Oxid_FAD_bind_N"/>
</dbReference>
<feature type="compositionally biased region" description="Acidic residues" evidence="7">
    <location>
        <begin position="803"/>
        <end position="813"/>
    </location>
</feature>
<accession>A0A8H5D9K3</accession>
<keyword evidence="5" id="KW-0560">Oxidoreductase</keyword>
<dbReference type="Gene3D" id="1.10.45.10">
    <property type="entry name" value="Vanillyl-alcohol Oxidase, Chain A, domain 4"/>
    <property type="match status" value="1"/>
</dbReference>
<keyword evidence="3" id="KW-0285">Flavoprotein</keyword>
<evidence type="ECO:0000256" key="2">
    <source>
        <dbReference type="ARBA" id="ARBA00008000"/>
    </source>
</evidence>
<dbReference type="AlphaFoldDB" id="A0A8H5D9K3"/>
<dbReference type="Pfam" id="PF02913">
    <property type="entry name" value="FAD-oxidase_C"/>
    <property type="match status" value="1"/>
</dbReference>
<feature type="compositionally biased region" description="Polar residues" evidence="7">
    <location>
        <begin position="759"/>
        <end position="771"/>
    </location>
</feature>
<dbReference type="PANTHER" id="PTHR43716:SF1">
    <property type="entry name" value="D-2-HYDROXYGLUTARATE DEHYDROGENASE, MITOCHONDRIAL"/>
    <property type="match status" value="1"/>
</dbReference>
<evidence type="ECO:0000256" key="5">
    <source>
        <dbReference type="ARBA" id="ARBA00023002"/>
    </source>
</evidence>
<dbReference type="InterPro" id="IPR051264">
    <property type="entry name" value="FAD-oxidored/transferase_4"/>
</dbReference>
<dbReference type="Gene3D" id="1.10.10.60">
    <property type="entry name" value="Homeodomain-like"/>
    <property type="match status" value="1"/>
</dbReference>
<gene>
    <name evidence="9" type="ORF">D9756_003902</name>
</gene>
<dbReference type="InterPro" id="IPR009057">
    <property type="entry name" value="Homeodomain-like_sf"/>
</dbReference>